<dbReference type="PANTHER" id="PTHR39328">
    <property type="entry name" value="BLL2871 PROTEIN"/>
    <property type="match status" value="1"/>
</dbReference>
<sequence length="289" mass="31990">MRQPKSKLVSTFSIAGYDPVSGEVGVAVQSKFLGVGSVVPWAKAGVGAVATQSLANPSYGPNGLQLLQQGMSPEEAIRTLTEEDSNKDMRQVGIVDVQGRAASFTGVDCYPYAGGRTGENFAVQGNILVDEETIDEMVNKFETIKGTLAERLLAALEAGQYAGGDKRGKQSAALYVAKEQGGYGAFNDRFIDLRVDDHKEPIHELSRLYYLHQLYFGMTKEENIAVIEGEVRQELSKQLKRIGYIPTVHVVDDILYKNFAAFLHKENFEERELEKGKIDLEVLEFMKRM</sequence>
<dbReference type="Proteomes" id="UP001589836">
    <property type="component" value="Unassembled WGS sequence"/>
</dbReference>
<evidence type="ECO:0000259" key="1">
    <source>
        <dbReference type="Pfam" id="PF08823"/>
    </source>
</evidence>
<dbReference type="SUPFAM" id="SSF56235">
    <property type="entry name" value="N-terminal nucleophile aminohydrolases (Ntn hydrolases)"/>
    <property type="match status" value="1"/>
</dbReference>
<evidence type="ECO:0000313" key="3">
    <source>
        <dbReference type="Proteomes" id="UP001589836"/>
    </source>
</evidence>
<dbReference type="InterPro" id="IPR029055">
    <property type="entry name" value="Ntn_hydrolases_N"/>
</dbReference>
<dbReference type="InterPro" id="IPR014927">
    <property type="entry name" value="PG-bd_2"/>
</dbReference>
<dbReference type="Pfam" id="PF08823">
    <property type="entry name" value="PG_binding_2"/>
    <property type="match status" value="1"/>
</dbReference>
<dbReference type="RefSeq" id="WP_377348295.1">
    <property type="nucleotide sequence ID" value="NZ_JBHLTP010000011.1"/>
</dbReference>
<name>A0ABV6LPN7_9BACI</name>
<dbReference type="EMBL" id="JBHLTP010000011">
    <property type="protein sequence ID" value="MFC0524378.1"/>
    <property type="molecule type" value="Genomic_DNA"/>
</dbReference>
<proteinExistence type="predicted"/>
<comment type="caution">
    <text evidence="2">The sequence shown here is derived from an EMBL/GenBank/DDBJ whole genome shotgun (WGS) entry which is preliminary data.</text>
</comment>
<keyword evidence="3" id="KW-1185">Reference proteome</keyword>
<accession>A0ABV6LPN7</accession>
<dbReference type="InterPro" id="IPR010430">
    <property type="entry name" value="DUF1028"/>
</dbReference>
<dbReference type="PANTHER" id="PTHR39328:SF1">
    <property type="entry name" value="BLL2871 PROTEIN"/>
    <property type="match status" value="1"/>
</dbReference>
<feature type="domain" description="Putative peptidoglycan binding" evidence="1">
    <location>
        <begin position="218"/>
        <end position="286"/>
    </location>
</feature>
<dbReference type="Pfam" id="PF06267">
    <property type="entry name" value="DUF1028"/>
    <property type="match status" value="1"/>
</dbReference>
<protein>
    <submittedName>
        <fullName evidence="2">DUF1028 domain-containing protein</fullName>
    </submittedName>
</protein>
<organism evidence="2 3">
    <name type="scientific">Pontibacillus salicampi</name>
    <dbReference type="NCBI Taxonomy" id="1449801"/>
    <lineage>
        <taxon>Bacteria</taxon>
        <taxon>Bacillati</taxon>
        <taxon>Bacillota</taxon>
        <taxon>Bacilli</taxon>
        <taxon>Bacillales</taxon>
        <taxon>Bacillaceae</taxon>
        <taxon>Pontibacillus</taxon>
    </lineage>
</organism>
<gene>
    <name evidence="2" type="ORF">ACFFGV_12455</name>
</gene>
<reference evidence="2 3" key="1">
    <citation type="submission" date="2024-09" db="EMBL/GenBank/DDBJ databases">
        <authorList>
            <person name="Sun Q."/>
            <person name="Mori K."/>
        </authorList>
    </citation>
    <scope>NUCLEOTIDE SEQUENCE [LARGE SCALE GENOMIC DNA]</scope>
    <source>
        <strain evidence="2 3">NCAIM B.02529</strain>
    </source>
</reference>
<dbReference type="Gene3D" id="3.60.20.10">
    <property type="entry name" value="Glutamine Phosphoribosylpyrophosphate, subunit 1, domain 1"/>
    <property type="match status" value="1"/>
</dbReference>
<evidence type="ECO:0000313" key="2">
    <source>
        <dbReference type="EMBL" id="MFC0524378.1"/>
    </source>
</evidence>